<accession>K3WP02</accession>
<dbReference type="VEuPathDB" id="FungiDB:PYU1_G006682"/>
<feature type="signal peptide" evidence="1">
    <location>
        <begin position="1"/>
        <end position="22"/>
    </location>
</feature>
<dbReference type="HOGENOM" id="CLU_064618_0_0_1"/>
<organism evidence="2 3">
    <name type="scientific">Globisporangium ultimum (strain ATCC 200006 / CBS 805.95 / DAOM BR144)</name>
    <name type="common">Pythium ultimum</name>
    <dbReference type="NCBI Taxonomy" id="431595"/>
    <lineage>
        <taxon>Eukaryota</taxon>
        <taxon>Sar</taxon>
        <taxon>Stramenopiles</taxon>
        <taxon>Oomycota</taxon>
        <taxon>Peronosporomycetes</taxon>
        <taxon>Pythiales</taxon>
        <taxon>Pythiaceae</taxon>
        <taxon>Globisporangium</taxon>
    </lineage>
</organism>
<dbReference type="Proteomes" id="UP000019132">
    <property type="component" value="Unassembled WGS sequence"/>
</dbReference>
<keyword evidence="1" id="KW-0732">Signal</keyword>
<dbReference type="InParanoid" id="K3WP02"/>
<evidence type="ECO:0000313" key="3">
    <source>
        <dbReference type="Proteomes" id="UP000019132"/>
    </source>
</evidence>
<reference evidence="2" key="3">
    <citation type="submission" date="2015-02" db="UniProtKB">
        <authorList>
            <consortium name="EnsemblProtists"/>
        </authorList>
    </citation>
    <scope>IDENTIFICATION</scope>
    <source>
        <strain evidence="2">DAOM BR144</strain>
    </source>
</reference>
<sequence>MAKFSIFTAFAAAACALAGVQAQNSTATKPPCVAVDFTTKTADITSLNSVIDIAMKSGLLTTSIPDPILVNDTNVSTIPFNLLNLKFDLIPHINSIKINGVPNIVVQHLNVTSANSLAIAAGFNGTLGLDISLKVTIQQLDLKWYSICWTDAIHTPFTCPPAVFDVNVKLSMVKPTVAANAQLNLVGCAPGVAKSVCTDVTITDILSASVTQQFAPLLTRILQRFTSAQILDVSIGWDKITQLDIVFTNKGGIFNSILDALIDFTVDKVNKMGSAYKTVIDVTQKVIKSVLNKVLSTELAKQFGNSCYEKCQLSIL</sequence>
<protein>
    <recommendedName>
        <fullName evidence="4">Lipid-binding serum glycoprotein N-terminal domain-containing protein</fullName>
    </recommendedName>
</protein>
<feature type="chain" id="PRO_5003871297" description="Lipid-binding serum glycoprotein N-terminal domain-containing protein" evidence="1">
    <location>
        <begin position="23"/>
        <end position="316"/>
    </location>
</feature>
<evidence type="ECO:0008006" key="4">
    <source>
        <dbReference type="Google" id="ProtNLM"/>
    </source>
</evidence>
<reference evidence="3" key="2">
    <citation type="submission" date="2010-04" db="EMBL/GenBank/DDBJ databases">
        <authorList>
            <person name="Buell R."/>
            <person name="Hamilton J."/>
            <person name="Hostetler J."/>
        </authorList>
    </citation>
    <scope>NUCLEOTIDE SEQUENCE [LARGE SCALE GENOMIC DNA]</scope>
    <source>
        <strain evidence="3">DAOM:BR144</strain>
    </source>
</reference>
<name>K3WP02_GLOUD</name>
<proteinExistence type="predicted"/>
<dbReference type="EnsemblProtists" id="PYU1_T006694">
    <property type="protein sequence ID" value="PYU1_T006694"/>
    <property type="gene ID" value="PYU1_G006682"/>
</dbReference>
<reference evidence="3" key="1">
    <citation type="journal article" date="2010" name="Genome Biol.">
        <title>Genome sequence of the necrotrophic plant pathogen Pythium ultimum reveals original pathogenicity mechanisms and effector repertoire.</title>
        <authorList>
            <person name="Levesque C.A."/>
            <person name="Brouwer H."/>
            <person name="Cano L."/>
            <person name="Hamilton J.P."/>
            <person name="Holt C."/>
            <person name="Huitema E."/>
            <person name="Raffaele S."/>
            <person name="Robideau G.P."/>
            <person name="Thines M."/>
            <person name="Win J."/>
            <person name="Zerillo M.M."/>
            <person name="Beakes G.W."/>
            <person name="Boore J.L."/>
            <person name="Busam D."/>
            <person name="Dumas B."/>
            <person name="Ferriera S."/>
            <person name="Fuerstenberg S.I."/>
            <person name="Gachon C.M."/>
            <person name="Gaulin E."/>
            <person name="Govers F."/>
            <person name="Grenville-Briggs L."/>
            <person name="Horner N."/>
            <person name="Hostetler J."/>
            <person name="Jiang R.H."/>
            <person name="Johnson J."/>
            <person name="Krajaejun T."/>
            <person name="Lin H."/>
            <person name="Meijer H.J."/>
            <person name="Moore B."/>
            <person name="Morris P."/>
            <person name="Phuntmart V."/>
            <person name="Puiu D."/>
            <person name="Shetty J."/>
            <person name="Stajich J.E."/>
            <person name="Tripathy S."/>
            <person name="Wawra S."/>
            <person name="van West P."/>
            <person name="Whitty B.R."/>
            <person name="Coutinho P.M."/>
            <person name="Henrissat B."/>
            <person name="Martin F."/>
            <person name="Thomas P.D."/>
            <person name="Tyler B.M."/>
            <person name="De Vries R.P."/>
            <person name="Kamoun S."/>
            <person name="Yandell M."/>
            <person name="Tisserat N."/>
            <person name="Buell C.R."/>
        </authorList>
    </citation>
    <scope>NUCLEOTIDE SEQUENCE</scope>
    <source>
        <strain evidence="3">DAOM:BR144</strain>
    </source>
</reference>
<dbReference type="EMBL" id="GL376635">
    <property type="status" value="NOT_ANNOTATED_CDS"/>
    <property type="molecule type" value="Genomic_DNA"/>
</dbReference>
<dbReference type="eggNOG" id="ENOG502SNEW">
    <property type="taxonomic scope" value="Eukaryota"/>
</dbReference>
<evidence type="ECO:0000313" key="2">
    <source>
        <dbReference type="EnsemblProtists" id="PYU1_T006694"/>
    </source>
</evidence>
<dbReference type="PROSITE" id="PS51257">
    <property type="entry name" value="PROKAR_LIPOPROTEIN"/>
    <property type="match status" value="1"/>
</dbReference>
<dbReference type="AlphaFoldDB" id="K3WP02"/>
<keyword evidence="3" id="KW-1185">Reference proteome</keyword>
<evidence type="ECO:0000256" key="1">
    <source>
        <dbReference type="SAM" id="SignalP"/>
    </source>
</evidence>